<comment type="caution">
    <text evidence="1">The sequence shown here is derived from an EMBL/GenBank/DDBJ whole genome shotgun (WGS) entry which is preliminary data.</text>
</comment>
<evidence type="ECO:0000313" key="1">
    <source>
        <dbReference type="EMBL" id="OLN27179.1"/>
    </source>
</evidence>
<keyword evidence="2" id="KW-1185">Reference proteome</keyword>
<protein>
    <submittedName>
        <fullName evidence="1">Uncharacterized protein</fullName>
    </submittedName>
</protein>
<reference evidence="1 2" key="1">
    <citation type="submission" date="2016-09" db="EMBL/GenBank/DDBJ databases">
        <title>Complete genome of Desulfosporosinus sp. OL.</title>
        <authorList>
            <person name="Mardanov A."/>
            <person name="Beletsky A."/>
            <person name="Panova A."/>
            <person name="Karnachuk O."/>
            <person name="Ravin N."/>
        </authorList>
    </citation>
    <scope>NUCLEOTIDE SEQUENCE [LARGE SCALE GENOMIC DNA]</scope>
    <source>
        <strain evidence="1 2">OL</strain>
    </source>
</reference>
<dbReference type="AlphaFoldDB" id="A0A1Q8QIK7"/>
<accession>A0A1Q8QIK7</accession>
<gene>
    <name evidence="1" type="ORF">DSOL_4691</name>
</gene>
<evidence type="ECO:0000313" key="2">
    <source>
        <dbReference type="Proteomes" id="UP000186102"/>
    </source>
</evidence>
<dbReference type="Proteomes" id="UP000186102">
    <property type="component" value="Unassembled WGS sequence"/>
</dbReference>
<proteinExistence type="predicted"/>
<organism evidence="1 2">
    <name type="scientific">Desulfosporosinus metallidurans</name>
    <dbReference type="NCBI Taxonomy" id="1888891"/>
    <lineage>
        <taxon>Bacteria</taxon>
        <taxon>Bacillati</taxon>
        <taxon>Bacillota</taxon>
        <taxon>Clostridia</taxon>
        <taxon>Eubacteriales</taxon>
        <taxon>Desulfitobacteriaceae</taxon>
        <taxon>Desulfosporosinus</taxon>
    </lineage>
</organism>
<name>A0A1Q8QIK7_9FIRM</name>
<sequence length="41" mass="4547">MTEEQLPDIVSCNTGQKARGLVHMKLRSNGQTLSGRKHMPP</sequence>
<dbReference type="EMBL" id="MLBF01000062">
    <property type="protein sequence ID" value="OLN27179.1"/>
    <property type="molecule type" value="Genomic_DNA"/>
</dbReference>